<dbReference type="PROSITE" id="PS50110">
    <property type="entry name" value="RESPONSE_REGULATORY"/>
    <property type="match status" value="1"/>
</dbReference>
<dbReference type="PROSITE" id="PS50109">
    <property type="entry name" value="HIS_KIN"/>
    <property type="match status" value="1"/>
</dbReference>
<dbReference type="GO" id="GO:0005886">
    <property type="term" value="C:plasma membrane"/>
    <property type="evidence" value="ECO:0007669"/>
    <property type="project" value="UniProtKB-SubCell"/>
</dbReference>
<dbReference type="PANTHER" id="PTHR43047">
    <property type="entry name" value="TWO-COMPONENT HISTIDINE PROTEIN KINASE"/>
    <property type="match status" value="1"/>
</dbReference>
<dbReference type="Pfam" id="PF00512">
    <property type="entry name" value="HisKA"/>
    <property type="match status" value="1"/>
</dbReference>
<dbReference type="SUPFAM" id="SSF52172">
    <property type="entry name" value="CheY-like"/>
    <property type="match status" value="1"/>
</dbReference>
<dbReference type="Pfam" id="PF00072">
    <property type="entry name" value="Response_reg"/>
    <property type="match status" value="1"/>
</dbReference>
<keyword evidence="4" id="KW-1003">Cell membrane</keyword>
<gene>
    <name evidence="22" type="ORF">HUK65_11995</name>
</gene>
<feature type="modified residue" description="4-aspartylphosphate" evidence="15">
    <location>
        <position position="537"/>
    </location>
</feature>
<evidence type="ECO:0000313" key="22">
    <source>
        <dbReference type="EMBL" id="NYS25714.1"/>
    </source>
</evidence>
<evidence type="ECO:0000256" key="6">
    <source>
        <dbReference type="ARBA" id="ARBA00022553"/>
    </source>
</evidence>
<evidence type="ECO:0000256" key="13">
    <source>
        <dbReference type="ARBA" id="ARBA00023136"/>
    </source>
</evidence>
<evidence type="ECO:0000256" key="18">
    <source>
        <dbReference type="SAM" id="Phobius"/>
    </source>
</evidence>
<evidence type="ECO:0000256" key="12">
    <source>
        <dbReference type="ARBA" id="ARBA00023012"/>
    </source>
</evidence>
<dbReference type="Gene3D" id="3.40.50.2300">
    <property type="match status" value="1"/>
</dbReference>
<dbReference type="InterPro" id="IPR003661">
    <property type="entry name" value="HisK_dim/P_dom"/>
</dbReference>
<dbReference type="SUPFAM" id="SSF47226">
    <property type="entry name" value="Histidine-containing phosphotransfer domain, HPT domain"/>
    <property type="match status" value="1"/>
</dbReference>
<organism evidence="22 23">
    <name type="scientific">Rhabdonatronobacter sediminivivens</name>
    <dbReference type="NCBI Taxonomy" id="2743469"/>
    <lineage>
        <taxon>Bacteria</taxon>
        <taxon>Pseudomonadati</taxon>
        <taxon>Pseudomonadota</taxon>
        <taxon>Alphaproteobacteria</taxon>
        <taxon>Rhodobacterales</taxon>
        <taxon>Paracoccaceae</taxon>
        <taxon>Rhabdonatronobacter</taxon>
    </lineage>
</organism>
<keyword evidence="6 15" id="KW-0597">Phosphoprotein</keyword>
<keyword evidence="10" id="KW-0067">ATP-binding</keyword>
<feature type="coiled-coil region" evidence="16">
    <location>
        <begin position="148"/>
        <end position="175"/>
    </location>
</feature>
<name>A0A7Z0KYV1_9RHOB</name>
<proteinExistence type="predicted"/>
<dbReference type="GO" id="GO:0000155">
    <property type="term" value="F:phosphorelay sensor kinase activity"/>
    <property type="evidence" value="ECO:0007669"/>
    <property type="project" value="InterPro"/>
</dbReference>
<evidence type="ECO:0000259" key="19">
    <source>
        <dbReference type="PROSITE" id="PS50109"/>
    </source>
</evidence>
<dbReference type="InterPro" id="IPR004358">
    <property type="entry name" value="Sig_transdc_His_kin-like_C"/>
</dbReference>
<dbReference type="SMART" id="SM00388">
    <property type="entry name" value="HisKA"/>
    <property type="match status" value="1"/>
</dbReference>
<dbReference type="CDD" id="cd00082">
    <property type="entry name" value="HisKA"/>
    <property type="match status" value="1"/>
</dbReference>
<feature type="modified residue" description="Phosphohistidine" evidence="14">
    <location>
        <position position="687"/>
    </location>
</feature>
<evidence type="ECO:0000256" key="15">
    <source>
        <dbReference type="PROSITE-ProRule" id="PRU00169"/>
    </source>
</evidence>
<dbReference type="SMART" id="SM00387">
    <property type="entry name" value="HATPase_c"/>
    <property type="match status" value="1"/>
</dbReference>
<reference evidence="22 23" key="1">
    <citation type="journal article" date="2000" name="Arch. Microbiol.">
        <title>Rhodobaca bogoriensis gen. nov. and sp. nov., an alkaliphilic purple nonsulfur bacterium from African Rift Valley soda lakes.</title>
        <authorList>
            <person name="Milford A.D."/>
            <person name="Achenbach L.A."/>
            <person name="Jung D.O."/>
            <person name="Madigan M.T."/>
        </authorList>
    </citation>
    <scope>NUCLEOTIDE SEQUENCE [LARGE SCALE GENOMIC DNA]</scope>
    <source>
        <strain evidence="22 23">2376</strain>
    </source>
</reference>
<dbReference type="RefSeq" id="WP_179906515.1">
    <property type="nucleotide sequence ID" value="NZ_JACBXS010000024.1"/>
</dbReference>
<dbReference type="InterPro" id="IPR001789">
    <property type="entry name" value="Sig_transdc_resp-reg_receiver"/>
</dbReference>
<feature type="region of interest" description="Disordered" evidence="17">
    <location>
        <begin position="605"/>
        <end position="632"/>
    </location>
</feature>
<dbReference type="Gene3D" id="3.30.565.10">
    <property type="entry name" value="Histidine kinase-like ATPase, C-terminal domain"/>
    <property type="match status" value="1"/>
</dbReference>
<dbReference type="AlphaFoldDB" id="A0A7Z0KYV1"/>
<evidence type="ECO:0000313" key="23">
    <source>
        <dbReference type="Proteomes" id="UP000529417"/>
    </source>
</evidence>
<evidence type="ECO:0000259" key="21">
    <source>
        <dbReference type="PROSITE" id="PS50894"/>
    </source>
</evidence>
<protein>
    <recommendedName>
        <fullName evidence="3">histidine kinase</fullName>
        <ecNumber evidence="3">2.7.13.3</ecNumber>
    </recommendedName>
</protein>
<evidence type="ECO:0000256" key="8">
    <source>
        <dbReference type="ARBA" id="ARBA00022692"/>
    </source>
</evidence>
<dbReference type="Proteomes" id="UP000529417">
    <property type="component" value="Unassembled WGS sequence"/>
</dbReference>
<dbReference type="SUPFAM" id="SSF55874">
    <property type="entry name" value="ATPase domain of HSP90 chaperone/DNA topoisomerase II/histidine kinase"/>
    <property type="match status" value="1"/>
</dbReference>
<comment type="catalytic activity">
    <reaction evidence="1">
        <text>ATP + protein L-histidine = ADP + protein N-phospho-L-histidine.</text>
        <dbReference type="EC" id="2.7.13.3"/>
    </reaction>
</comment>
<dbReference type="InterPro" id="IPR011006">
    <property type="entry name" value="CheY-like_superfamily"/>
</dbReference>
<comment type="subcellular location">
    <subcellularLocation>
        <location evidence="2">Cell inner membrane</location>
        <topology evidence="2">Multi-pass membrane protein</topology>
    </subcellularLocation>
</comment>
<dbReference type="Pfam" id="PF02518">
    <property type="entry name" value="HATPase_c"/>
    <property type="match status" value="1"/>
</dbReference>
<evidence type="ECO:0000256" key="3">
    <source>
        <dbReference type="ARBA" id="ARBA00012438"/>
    </source>
</evidence>
<dbReference type="CDD" id="cd16922">
    <property type="entry name" value="HATPase_EvgS-ArcB-TorS-like"/>
    <property type="match status" value="1"/>
</dbReference>
<dbReference type="PROSITE" id="PS50894">
    <property type="entry name" value="HPT"/>
    <property type="match status" value="1"/>
</dbReference>
<dbReference type="PRINTS" id="PR00344">
    <property type="entry name" value="BCTRLSENSOR"/>
</dbReference>
<dbReference type="InterPro" id="IPR005467">
    <property type="entry name" value="His_kinase_dom"/>
</dbReference>
<evidence type="ECO:0000256" key="1">
    <source>
        <dbReference type="ARBA" id="ARBA00000085"/>
    </source>
</evidence>
<keyword evidence="13 18" id="KW-0472">Membrane</keyword>
<evidence type="ECO:0000256" key="7">
    <source>
        <dbReference type="ARBA" id="ARBA00022679"/>
    </source>
</evidence>
<evidence type="ECO:0000256" key="17">
    <source>
        <dbReference type="SAM" id="MobiDB-lite"/>
    </source>
</evidence>
<dbReference type="Gene3D" id="1.20.120.160">
    <property type="entry name" value="HPT domain"/>
    <property type="match status" value="1"/>
</dbReference>
<evidence type="ECO:0000259" key="20">
    <source>
        <dbReference type="PROSITE" id="PS50110"/>
    </source>
</evidence>
<evidence type="ECO:0000256" key="9">
    <source>
        <dbReference type="ARBA" id="ARBA00022777"/>
    </source>
</evidence>
<evidence type="ECO:0000256" key="11">
    <source>
        <dbReference type="ARBA" id="ARBA00022989"/>
    </source>
</evidence>
<feature type="domain" description="HPt" evidence="21">
    <location>
        <begin position="645"/>
        <end position="742"/>
    </location>
</feature>
<keyword evidence="23" id="KW-1185">Reference proteome</keyword>
<feature type="domain" description="Response regulatory" evidence="20">
    <location>
        <begin position="488"/>
        <end position="602"/>
    </location>
</feature>
<dbReference type="SUPFAM" id="SSF47384">
    <property type="entry name" value="Homodimeric domain of signal transducing histidine kinase"/>
    <property type="match status" value="1"/>
</dbReference>
<dbReference type="InterPro" id="IPR036890">
    <property type="entry name" value="HATPase_C_sf"/>
</dbReference>
<keyword evidence="8 18" id="KW-0812">Transmembrane</keyword>
<keyword evidence="11 18" id="KW-1133">Transmembrane helix</keyword>
<feature type="transmembrane region" description="Helical" evidence="18">
    <location>
        <begin position="191"/>
        <end position="213"/>
    </location>
</feature>
<dbReference type="EMBL" id="JACBXS010000024">
    <property type="protein sequence ID" value="NYS25714.1"/>
    <property type="molecule type" value="Genomic_DNA"/>
</dbReference>
<dbReference type="SMART" id="SM00448">
    <property type="entry name" value="REC"/>
    <property type="match status" value="1"/>
</dbReference>
<keyword evidence="5" id="KW-0997">Cell inner membrane</keyword>
<evidence type="ECO:0000256" key="10">
    <source>
        <dbReference type="ARBA" id="ARBA00022840"/>
    </source>
</evidence>
<keyword evidence="9" id="KW-0418">Kinase</keyword>
<dbReference type="FunFam" id="3.30.565.10:FF:000006">
    <property type="entry name" value="Sensor histidine kinase WalK"/>
    <property type="match status" value="1"/>
</dbReference>
<dbReference type="InterPro" id="IPR008207">
    <property type="entry name" value="Sig_transdc_His_kin_Hpt_dom"/>
</dbReference>
<evidence type="ECO:0000256" key="14">
    <source>
        <dbReference type="PROSITE-ProRule" id="PRU00110"/>
    </source>
</evidence>
<dbReference type="EC" id="2.7.13.3" evidence="3"/>
<keyword evidence="10" id="KW-0547">Nucleotide-binding</keyword>
<dbReference type="InterPro" id="IPR036097">
    <property type="entry name" value="HisK_dim/P_sf"/>
</dbReference>
<accession>A0A7Z0KYV1</accession>
<feature type="domain" description="Histidine kinase" evidence="19">
    <location>
        <begin position="250"/>
        <end position="464"/>
    </location>
</feature>
<dbReference type="Gene3D" id="1.10.287.130">
    <property type="match status" value="1"/>
</dbReference>
<keyword evidence="16" id="KW-0175">Coiled coil</keyword>
<comment type="caution">
    <text evidence="22">The sequence shown here is derived from an EMBL/GenBank/DDBJ whole genome shotgun (WGS) entry which is preliminary data.</text>
</comment>
<dbReference type="InterPro" id="IPR036641">
    <property type="entry name" value="HPT_dom_sf"/>
</dbReference>
<dbReference type="InterPro" id="IPR003594">
    <property type="entry name" value="HATPase_dom"/>
</dbReference>
<evidence type="ECO:0000256" key="4">
    <source>
        <dbReference type="ARBA" id="ARBA00022475"/>
    </source>
</evidence>
<keyword evidence="7" id="KW-0808">Transferase</keyword>
<evidence type="ECO:0000256" key="5">
    <source>
        <dbReference type="ARBA" id="ARBA00022519"/>
    </source>
</evidence>
<evidence type="ECO:0000256" key="2">
    <source>
        <dbReference type="ARBA" id="ARBA00004429"/>
    </source>
</evidence>
<keyword evidence="12" id="KW-0902">Two-component regulatory system</keyword>
<evidence type="ECO:0000256" key="16">
    <source>
        <dbReference type="SAM" id="Coils"/>
    </source>
</evidence>
<dbReference type="CDD" id="cd17546">
    <property type="entry name" value="REC_hyHK_CKI1_RcsC-like"/>
    <property type="match status" value="1"/>
</dbReference>
<sequence>MKKGRRSARSSLLGRIGLLFLGSVALAAILAAGVQFMNLLDADREMDAVVREDAMWAVFQTDRHIRQLHAQAMMITETGNPGYHPRLMRDFDILYSRARLLERGTFRLNLSNDGTLSQHAHEIAAYVVDLAEVMDALQPDDAAYIDRVARLASELDEWRARANQLLLQANAETNQMRVSDRSLRSKTQDNLGWLALVLVGACIGIFLLLTLQVRQLGHAYRRMELQEERSRRHAQRAKAANTAKSVFLATMSHEIRTPLNGIIGSAELLALQALPGDANARLDTISAQAFLLRDLIDGILDFSRLEAGLIDTARSETDLGVLERLLASAFAEQAQGSGLELSIDLPKRHVMVHDARLRQVLVNLIGNGLKFTHSGGVRVRGQILEDGLLRVEVEDDGIGIAPEHVPKLFKDFSQIDNGHARNYEGTGLGLAICRRIVEGLGGRIGVESTPGHGSLFWFELPVAPLPGKDAASLQAQPDDPPATVSGLDILVAEDNPVNLGVITGLLHHLGHRVHAARTGRKAVDLLPSLAPDLVLMDMQMPEMDGLEATRRIRAFDRDIRIIGVTANAFEEDRQACLRAGMNDFLSKPVTARALDAVIRRLHAGRTAPQHPEPSPREQSPPSATGPEDHATAPDAQLNDLAAAMGTEVVLKLIDRFEADLASHRQSLLSAGDAQEPDTPKVQDGVLHNLKGAALTLGLSQTGHEAQRLRGQLPVTAAQIDRLLALAREDLLNARRGLIALAE</sequence>